<dbReference type="AlphaFoldDB" id="A0A7K4MMG4"/>
<accession>A0A7K4MMG4</accession>
<evidence type="ECO:0000313" key="2">
    <source>
        <dbReference type="Proteomes" id="UP000568446"/>
    </source>
</evidence>
<protein>
    <submittedName>
        <fullName evidence="1">Uncharacterized protein</fullName>
    </submittedName>
</protein>
<sequence>MVIGDNKGMTYEKMIVQIMRDKKIIPEGKQGAGGGPGTDITFLHHGKEYKMEIKNNVTDPDYGQKRLIPEKVGDKWKWNWVPSVREMKIVKYYTSLGVLDYINSKKIIPNKYRKPDSDLTLKDVKEDQANFEDPSHSISSDAFEIFYEDKADYIQIGKRFGLFHIKEDKANLGTDKFEGNFILRLRAKRHTTKNFYCYSFFAVLKCKKILKKSRCNLENYPGQVFPAIIP</sequence>
<reference evidence="1 2" key="1">
    <citation type="journal article" date="2019" name="Environ. Microbiol.">
        <title>Genomics insights into ecotype formation of ammonia-oxidizing archaea in the deep ocean.</title>
        <authorList>
            <person name="Wang Y."/>
            <person name="Huang J.M."/>
            <person name="Cui G.J."/>
            <person name="Nunoura T."/>
            <person name="Takaki Y."/>
            <person name="Li W.L."/>
            <person name="Li J."/>
            <person name="Gao Z.M."/>
            <person name="Takai K."/>
            <person name="Zhang A.Q."/>
            <person name="Stepanauskas R."/>
        </authorList>
    </citation>
    <scope>NUCLEOTIDE SEQUENCE [LARGE SCALE GENOMIC DNA]</scope>
    <source>
        <strain evidence="1 2">C4</strain>
    </source>
</reference>
<comment type="caution">
    <text evidence="1">The sequence shown here is derived from an EMBL/GenBank/DDBJ whole genome shotgun (WGS) entry which is preliminary data.</text>
</comment>
<dbReference type="EMBL" id="JACATK010000030">
    <property type="protein sequence ID" value="NWJ30155.1"/>
    <property type="molecule type" value="Genomic_DNA"/>
</dbReference>
<gene>
    <name evidence="1" type="ORF">HX850_04490</name>
</gene>
<dbReference type="Proteomes" id="UP000568446">
    <property type="component" value="Unassembled WGS sequence"/>
</dbReference>
<organism evidence="1 2">
    <name type="scientific">Marine Group I thaumarchaeote</name>
    <dbReference type="NCBI Taxonomy" id="2511932"/>
    <lineage>
        <taxon>Archaea</taxon>
        <taxon>Nitrososphaerota</taxon>
        <taxon>Marine Group I</taxon>
    </lineage>
</organism>
<proteinExistence type="predicted"/>
<name>A0A7K4MMG4_9ARCH</name>
<evidence type="ECO:0000313" key="1">
    <source>
        <dbReference type="EMBL" id="NWJ30155.1"/>
    </source>
</evidence>